<protein>
    <recommendedName>
        <fullName evidence="1">Cyclophilin-like domain-containing protein</fullName>
    </recommendedName>
</protein>
<reference evidence="2" key="1">
    <citation type="submission" date="2020-12" db="EMBL/GenBank/DDBJ databases">
        <title>Draft genome sequence of Enterobacter spp., Lelliottia spp. and Serratia spp. isolated from drinking water reservoirs and lakes.</title>
        <authorList>
            <person name="Reitter C."/>
            <person name="Neuhaus K."/>
            <person name="Huegler M."/>
        </authorList>
    </citation>
    <scope>NUCLEOTIDE SEQUENCE</scope>
    <source>
        <strain evidence="2">TZW15</strain>
    </source>
</reference>
<dbReference type="Proteomes" id="UP000653275">
    <property type="component" value="Unassembled WGS sequence"/>
</dbReference>
<comment type="caution">
    <text evidence="2">The sequence shown here is derived from an EMBL/GenBank/DDBJ whole genome shotgun (WGS) entry which is preliminary data.</text>
</comment>
<feature type="domain" description="Cyclophilin-like" evidence="1">
    <location>
        <begin position="5"/>
        <end position="107"/>
    </location>
</feature>
<evidence type="ECO:0000313" key="2">
    <source>
        <dbReference type="EMBL" id="MBL5933755.1"/>
    </source>
</evidence>
<evidence type="ECO:0000259" key="1">
    <source>
        <dbReference type="Pfam" id="PF18050"/>
    </source>
</evidence>
<sequence>MTVKMNINGQQFYVRLNDNPAAKAFVEALPLQLGMDELNGNEKFADLPHALPSSPVRPGTIQAGDLMLYGKQTLVLFYTSFESSYRYTSIGKVINPESLSAVMDKKKLWVEFENN</sequence>
<dbReference type="SUPFAM" id="SSF50891">
    <property type="entry name" value="Cyclophilin-like"/>
    <property type="match status" value="1"/>
</dbReference>
<dbReference type="EMBL" id="JAENMS010000002">
    <property type="protein sequence ID" value="MBL5933755.1"/>
    <property type="molecule type" value="Genomic_DNA"/>
</dbReference>
<dbReference type="InterPro" id="IPR041183">
    <property type="entry name" value="Cyclophilin-like"/>
</dbReference>
<organism evidence="2 3">
    <name type="scientific">Lelliottia amnigena</name>
    <name type="common">Enterobacter amnigenus</name>
    <dbReference type="NCBI Taxonomy" id="61646"/>
    <lineage>
        <taxon>Bacteria</taxon>
        <taxon>Pseudomonadati</taxon>
        <taxon>Pseudomonadota</taxon>
        <taxon>Gammaproteobacteria</taxon>
        <taxon>Enterobacterales</taxon>
        <taxon>Enterobacteriaceae</taxon>
        <taxon>Lelliottia</taxon>
    </lineage>
</organism>
<accession>A0AAP2ABR5</accession>
<proteinExistence type="predicted"/>
<gene>
    <name evidence="2" type="ORF">I7V27_04655</name>
</gene>
<dbReference type="Pfam" id="PF18050">
    <property type="entry name" value="Cyclophil_like2"/>
    <property type="match status" value="1"/>
</dbReference>
<dbReference type="AlphaFoldDB" id="A0AAP2ABR5"/>
<dbReference type="InterPro" id="IPR029000">
    <property type="entry name" value="Cyclophilin-like_dom_sf"/>
</dbReference>
<evidence type="ECO:0000313" key="3">
    <source>
        <dbReference type="Proteomes" id="UP000653275"/>
    </source>
</evidence>
<dbReference type="Gene3D" id="2.40.100.20">
    <property type="match status" value="1"/>
</dbReference>
<name>A0AAP2ABR5_LELAM</name>